<keyword evidence="3" id="KW-1185">Reference proteome</keyword>
<dbReference type="InterPro" id="IPR038213">
    <property type="entry name" value="IFI6/IFI27-like_sf"/>
</dbReference>
<comment type="caution">
    <text evidence="2">The sequence shown here is derived from an EMBL/GenBank/DDBJ whole genome shotgun (WGS) entry which is preliminary data.</text>
</comment>
<evidence type="ECO:0000313" key="2">
    <source>
        <dbReference type="EMBL" id="KAJ7353283.1"/>
    </source>
</evidence>
<accession>A0AAD7AA55</accession>
<name>A0AAD7AA55_9AGAR</name>
<keyword evidence="1" id="KW-0472">Membrane</keyword>
<evidence type="ECO:0000313" key="3">
    <source>
        <dbReference type="Proteomes" id="UP001218218"/>
    </source>
</evidence>
<proteinExistence type="predicted"/>
<dbReference type="AlphaFoldDB" id="A0AAD7AA55"/>
<evidence type="ECO:0000256" key="1">
    <source>
        <dbReference type="SAM" id="Phobius"/>
    </source>
</evidence>
<gene>
    <name evidence="2" type="ORF">DFH08DRAFT_987496</name>
</gene>
<keyword evidence="1" id="KW-1133">Transmembrane helix</keyword>
<keyword evidence="1" id="KW-0812">Transmembrane</keyword>
<sequence>MSNETQLIIYTSVCNFPSEANGLSASEWLNLVKASARKGHMTGESRVWLTRNHLDEDFSHVIEKGLQRPLVREQRARHRTFTWNFDKLCIAILKIEEKAKVQRTTHHVSSKPGGKSAGLAKVGDAVIEHAVPTVGKAISHMKNVADLRSAGFGANGIIKGSKAALEHSRIGMATKGSKFCANQSLGMKNLGSTTYKAVGGGLTLGLAAAAIGFALYQYATEESDSESVTESVTEYVWDYSLITQEDLNTLARDLMEDY</sequence>
<dbReference type="EMBL" id="JARIHO010000011">
    <property type="protein sequence ID" value="KAJ7353283.1"/>
    <property type="molecule type" value="Genomic_DNA"/>
</dbReference>
<reference evidence="2" key="1">
    <citation type="submission" date="2023-03" db="EMBL/GenBank/DDBJ databases">
        <title>Massive genome expansion in bonnet fungi (Mycena s.s.) driven by repeated elements and novel gene families across ecological guilds.</title>
        <authorList>
            <consortium name="Lawrence Berkeley National Laboratory"/>
            <person name="Harder C.B."/>
            <person name="Miyauchi S."/>
            <person name="Viragh M."/>
            <person name="Kuo A."/>
            <person name="Thoen E."/>
            <person name="Andreopoulos B."/>
            <person name="Lu D."/>
            <person name="Skrede I."/>
            <person name="Drula E."/>
            <person name="Henrissat B."/>
            <person name="Morin E."/>
            <person name="Kohler A."/>
            <person name="Barry K."/>
            <person name="LaButti K."/>
            <person name="Morin E."/>
            <person name="Salamov A."/>
            <person name="Lipzen A."/>
            <person name="Mereny Z."/>
            <person name="Hegedus B."/>
            <person name="Baldrian P."/>
            <person name="Stursova M."/>
            <person name="Weitz H."/>
            <person name="Taylor A."/>
            <person name="Grigoriev I.V."/>
            <person name="Nagy L.G."/>
            <person name="Martin F."/>
            <person name="Kauserud H."/>
        </authorList>
    </citation>
    <scope>NUCLEOTIDE SEQUENCE</scope>
    <source>
        <strain evidence="2">CBHHK002</strain>
    </source>
</reference>
<protein>
    <submittedName>
        <fullName evidence="2">Uncharacterized protein</fullName>
    </submittedName>
</protein>
<organism evidence="2 3">
    <name type="scientific">Mycena albidolilacea</name>
    <dbReference type="NCBI Taxonomy" id="1033008"/>
    <lineage>
        <taxon>Eukaryota</taxon>
        <taxon>Fungi</taxon>
        <taxon>Dikarya</taxon>
        <taxon>Basidiomycota</taxon>
        <taxon>Agaricomycotina</taxon>
        <taxon>Agaricomycetes</taxon>
        <taxon>Agaricomycetidae</taxon>
        <taxon>Agaricales</taxon>
        <taxon>Marasmiineae</taxon>
        <taxon>Mycenaceae</taxon>
        <taxon>Mycena</taxon>
    </lineage>
</organism>
<dbReference type="Gene3D" id="6.10.110.10">
    <property type="match status" value="1"/>
</dbReference>
<dbReference type="Proteomes" id="UP001218218">
    <property type="component" value="Unassembled WGS sequence"/>
</dbReference>
<feature type="transmembrane region" description="Helical" evidence="1">
    <location>
        <begin position="197"/>
        <end position="219"/>
    </location>
</feature>